<evidence type="ECO:0000256" key="7">
    <source>
        <dbReference type="SAM" id="Phobius"/>
    </source>
</evidence>
<keyword evidence="7" id="KW-1133">Transmembrane helix</keyword>
<dbReference type="InterPro" id="IPR051684">
    <property type="entry name" value="Electron_Trans/Redox"/>
</dbReference>
<keyword evidence="2" id="KW-0004">4Fe-4S</keyword>
<dbReference type="EMBL" id="VOTZ01000001">
    <property type="protein sequence ID" value="MCQ1537490.1"/>
    <property type="molecule type" value="Genomic_DNA"/>
</dbReference>
<keyword evidence="3" id="KW-0479">Metal-binding</keyword>
<keyword evidence="1" id="KW-0813">Transport</keyword>
<reference evidence="9 10" key="1">
    <citation type="submission" date="2019-08" db="EMBL/GenBank/DDBJ databases">
        <authorList>
            <person name="Chen S.-C."/>
            <person name="Lai M.-C."/>
            <person name="You Y.-T."/>
        </authorList>
    </citation>
    <scope>NUCLEOTIDE SEQUENCE [LARGE SCALE GENOMIC DNA]</scope>
    <source>
        <strain evidence="9 10">P2F9704a</strain>
    </source>
</reference>
<evidence type="ECO:0000313" key="10">
    <source>
        <dbReference type="Proteomes" id="UP001524383"/>
    </source>
</evidence>
<dbReference type="PROSITE" id="PS00198">
    <property type="entry name" value="4FE4S_FER_1"/>
    <property type="match status" value="1"/>
</dbReference>
<dbReference type="AlphaFoldDB" id="A0ABD4TI39"/>
<gene>
    <name evidence="9" type="ORF">FTO68_00575</name>
</gene>
<dbReference type="SUPFAM" id="SSF54862">
    <property type="entry name" value="4Fe-4S ferredoxins"/>
    <property type="match status" value="1"/>
</dbReference>
<feature type="transmembrane region" description="Helical" evidence="7">
    <location>
        <begin position="20"/>
        <end position="43"/>
    </location>
</feature>
<dbReference type="InterPro" id="IPR017900">
    <property type="entry name" value="4Fe4S_Fe_S_CS"/>
</dbReference>
<feature type="transmembrane region" description="Helical" evidence="7">
    <location>
        <begin position="49"/>
        <end position="68"/>
    </location>
</feature>
<protein>
    <submittedName>
        <fullName evidence="9">4Fe-4S binding protein</fullName>
    </submittedName>
</protein>
<dbReference type="PROSITE" id="PS51379">
    <property type="entry name" value="4FE4S_FER_2"/>
    <property type="match status" value="2"/>
</dbReference>
<keyword evidence="7" id="KW-0472">Membrane</keyword>
<keyword evidence="7" id="KW-0812">Transmembrane</keyword>
<dbReference type="Gene3D" id="3.30.70.20">
    <property type="match status" value="1"/>
</dbReference>
<dbReference type="RefSeq" id="WP_255331397.1">
    <property type="nucleotide sequence ID" value="NZ_VOTZ01000001.1"/>
</dbReference>
<keyword evidence="5" id="KW-0408">Iron</keyword>
<feature type="domain" description="4Fe-4S ferredoxin-type" evidence="8">
    <location>
        <begin position="192"/>
        <end position="223"/>
    </location>
</feature>
<sequence length="254" mass="27826">MAEPDQVQQKESQRVNIRRWILIFTFLLIPVTIFYISPIVIMMGASEGIVNGAFLLYIILFILSLFAGRIWCGWLCPMGACQELGSPLIKKTVTEGWPNWIKYGVAVLWIAAIARAFLAAGGIQGVDPFYGTVNGISISSVQVLMIVVMIFAAIFIIAFLTGKRGFCHIVCPIAVIMIIGRKIRNFAGWPALQLSADADLCTDCNTCSKKCPMGLDVHGMVREGKMENPECILCATCADVCPEGVIHHSIQGKK</sequence>
<evidence type="ECO:0000256" key="2">
    <source>
        <dbReference type="ARBA" id="ARBA00022485"/>
    </source>
</evidence>
<evidence type="ECO:0000256" key="5">
    <source>
        <dbReference type="ARBA" id="ARBA00023004"/>
    </source>
</evidence>
<evidence type="ECO:0000256" key="1">
    <source>
        <dbReference type="ARBA" id="ARBA00022448"/>
    </source>
</evidence>
<keyword evidence="10" id="KW-1185">Reference proteome</keyword>
<feature type="transmembrane region" description="Helical" evidence="7">
    <location>
        <begin position="135"/>
        <end position="160"/>
    </location>
</feature>
<dbReference type="GO" id="GO:0046872">
    <property type="term" value="F:metal ion binding"/>
    <property type="evidence" value="ECO:0007669"/>
    <property type="project" value="UniProtKB-KW"/>
</dbReference>
<feature type="domain" description="4Fe-4S ferredoxin-type" evidence="8">
    <location>
        <begin position="228"/>
        <end position="251"/>
    </location>
</feature>
<dbReference type="InterPro" id="IPR017896">
    <property type="entry name" value="4Fe4S_Fe-S-bd"/>
</dbReference>
<dbReference type="Pfam" id="PF12801">
    <property type="entry name" value="Fer4_5"/>
    <property type="match status" value="2"/>
</dbReference>
<keyword evidence="6" id="KW-0411">Iron-sulfur</keyword>
<evidence type="ECO:0000259" key="8">
    <source>
        <dbReference type="PROSITE" id="PS51379"/>
    </source>
</evidence>
<dbReference type="Proteomes" id="UP001524383">
    <property type="component" value="Unassembled WGS sequence"/>
</dbReference>
<dbReference type="GO" id="GO:0051539">
    <property type="term" value="F:4 iron, 4 sulfur cluster binding"/>
    <property type="evidence" value="ECO:0007669"/>
    <property type="project" value="UniProtKB-KW"/>
</dbReference>
<comment type="caution">
    <text evidence="9">The sequence shown here is derived from an EMBL/GenBank/DDBJ whole genome shotgun (WGS) entry which is preliminary data.</text>
</comment>
<dbReference type="PANTHER" id="PTHR30176:SF3">
    <property type="entry name" value="FERREDOXIN-TYPE PROTEIN NAPH"/>
    <property type="match status" value="1"/>
</dbReference>
<accession>A0ABD4TI39</accession>
<keyword evidence="4" id="KW-0249">Electron transport</keyword>
<evidence type="ECO:0000256" key="4">
    <source>
        <dbReference type="ARBA" id="ARBA00022982"/>
    </source>
</evidence>
<name>A0ABD4TI39_9EURY</name>
<dbReference type="Pfam" id="PF13187">
    <property type="entry name" value="Fer4_9"/>
    <property type="match status" value="1"/>
</dbReference>
<proteinExistence type="predicted"/>
<feature type="transmembrane region" description="Helical" evidence="7">
    <location>
        <begin position="100"/>
        <end position="123"/>
    </location>
</feature>
<evidence type="ECO:0000256" key="6">
    <source>
        <dbReference type="ARBA" id="ARBA00023014"/>
    </source>
</evidence>
<dbReference type="PANTHER" id="PTHR30176">
    <property type="entry name" value="FERREDOXIN-TYPE PROTEIN NAPH"/>
    <property type="match status" value="1"/>
</dbReference>
<evidence type="ECO:0000256" key="3">
    <source>
        <dbReference type="ARBA" id="ARBA00022723"/>
    </source>
</evidence>
<dbReference type="GO" id="GO:0016491">
    <property type="term" value="F:oxidoreductase activity"/>
    <property type="evidence" value="ECO:0007669"/>
    <property type="project" value="UniProtKB-ARBA"/>
</dbReference>
<evidence type="ECO:0000313" key="9">
    <source>
        <dbReference type="EMBL" id="MCQ1537490.1"/>
    </source>
</evidence>
<organism evidence="9 10">
    <name type="scientific">Methanocalculus taiwanensis</name>
    <dbReference type="NCBI Taxonomy" id="106207"/>
    <lineage>
        <taxon>Archaea</taxon>
        <taxon>Methanobacteriati</taxon>
        <taxon>Methanobacteriota</taxon>
        <taxon>Stenosarchaea group</taxon>
        <taxon>Methanomicrobia</taxon>
        <taxon>Methanomicrobiales</taxon>
        <taxon>Methanocalculaceae</taxon>
        <taxon>Methanocalculus</taxon>
    </lineage>
</organism>